<dbReference type="GO" id="GO:0072330">
    <property type="term" value="P:monocarboxylic acid biosynthetic process"/>
    <property type="evidence" value="ECO:0007669"/>
    <property type="project" value="UniProtKB-ARBA"/>
</dbReference>
<feature type="domain" description="Carrier" evidence="5">
    <location>
        <begin position="10"/>
        <end position="84"/>
    </location>
</feature>
<dbReference type="PROSITE" id="PS00012">
    <property type="entry name" value="PHOSPHOPANTETHEINE"/>
    <property type="match status" value="1"/>
</dbReference>
<comment type="caution">
    <text evidence="6">The sequence shown here is derived from an EMBL/GenBank/DDBJ whole genome shotgun (WGS) entry which is preliminary data.</text>
</comment>
<comment type="similarity">
    <text evidence="2">Belongs to the ATP-dependent AMP-binding enzyme family.</text>
</comment>
<evidence type="ECO:0000256" key="1">
    <source>
        <dbReference type="ARBA" id="ARBA00001957"/>
    </source>
</evidence>
<protein>
    <recommendedName>
        <fullName evidence="5">Carrier domain-containing protein</fullName>
    </recommendedName>
</protein>
<dbReference type="PANTHER" id="PTHR45527:SF1">
    <property type="entry name" value="FATTY ACID SYNTHASE"/>
    <property type="match status" value="1"/>
</dbReference>
<dbReference type="PROSITE" id="PS50075">
    <property type="entry name" value="CARRIER"/>
    <property type="match status" value="1"/>
</dbReference>
<dbReference type="GO" id="GO:0031177">
    <property type="term" value="F:phosphopantetheine binding"/>
    <property type="evidence" value="ECO:0007669"/>
    <property type="project" value="InterPro"/>
</dbReference>
<dbReference type="Pfam" id="PF00550">
    <property type="entry name" value="PP-binding"/>
    <property type="match status" value="1"/>
</dbReference>
<dbReference type="SMART" id="SM00823">
    <property type="entry name" value="PKS_PP"/>
    <property type="match status" value="1"/>
</dbReference>
<dbReference type="GO" id="GO:0044550">
    <property type="term" value="P:secondary metabolite biosynthetic process"/>
    <property type="evidence" value="ECO:0007669"/>
    <property type="project" value="TreeGrafter"/>
</dbReference>
<dbReference type="GO" id="GO:0017000">
    <property type="term" value="P:antibiotic biosynthetic process"/>
    <property type="evidence" value="ECO:0007669"/>
    <property type="project" value="UniProtKB-ARBA"/>
</dbReference>
<keyword evidence="4" id="KW-0597">Phosphoprotein</keyword>
<evidence type="ECO:0000313" key="6">
    <source>
        <dbReference type="EMBL" id="NEE09308.1"/>
    </source>
</evidence>
<dbReference type="SUPFAM" id="SSF47336">
    <property type="entry name" value="ACP-like"/>
    <property type="match status" value="1"/>
</dbReference>
<name>A0A6G3WUV0_9ACTN</name>
<dbReference type="Gene3D" id="3.30.559.10">
    <property type="entry name" value="Chloramphenicol acetyltransferase-like domain"/>
    <property type="match status" value="1"/>
</dbReference>
<accession>A0A6G3WUV0</accession>
<dbReference type="FunFam" id="1.10.1200.10:FF:000016">
    <property type="entry name" value="Non-ribosomal peptide synthase"/>
    <property type="match status" value="1"/>
</dbReference>
<dbReference type="EMBL" id="JAAGMN010002278">
    <property type="protein sequence ID" value="NEE09308.1"/>
    <property type="molecule type" value="Genomic_DNA"/>
</dbReference>
<dbReference type="AlphaFoldDB" id="A0A6G3WUV0"/>
<comment type="cofactor">
    <cofactor evidence="1">
        <name>pantetheine 4'-phosphate</name>
        <dbReference type="ChEBI" id="CHEBI:47942"/>
    </cofactor>
</comment>
<feature type="non-terminal residue" evidence="6">
    <location>
        <position position="1"/>
    </location>
</feature>
<evidence type="ECO:0000259" key="5">
    <source>
        <dbReference type="PROSITE" id="PS50075"/>
    </source>
</evidence>
<organism evidence="6">
    <name type="scientific">Streptomyces sp. SID7499</name>
    <dbReference type="NCBI Taxonomy" id="2706086"/>
    <lineage>
        <taxon>Bacteria</taxon>
        <taxon>Bacillati</taxon>
        <taxon>Actinomycetota</taxon>
        <taxon>Actinomycetes</taxon>
        <taxon>Kitasatosporales</taxon>
        <taxon>Streptomycetaceae</taxon>
        <taxon>Streptomyces</taxon>
    </lineage>
</organism>
<dbReference type="InterPro" id="IPR023213">
    <property type="entry name" value="CAT-like_dom_sf"/>
</dbReference>
<dbReference type="SUPFAM" id="SSF52777">
    <property type="entry name" value="CoA-dependent acyltransferases"/>
    <property type="match status" value="1"/>
</dbReference>
<evidence type="ECO:0000256" key="3">
    <source>
        <dbReference type="ARBA" id="ARBA00022450"/>
    </source>
</evidence>
<dbReference type="GO" id="GO:0043041">
    <property type="term" value="P:amino acid activation for nonribosomal peptide biosynthetic process"/>
    <property type="evidence" value="ECO:0007669"/>
    <property type="project" value="TreeGrafter"/>
</dbReference>
<dbReference type="Gene3D" id="1.10.1200.10">
    <property type="entry name" value="ACP-like"/>
    <property type="match status" value="1"/>
</dbReference>
<reference evidence="6" key="1">
    <citation type="submission" date="2020-01" db="EMBL/GenBank/DDBJ databases">
        <title>Insect and environment-associated Actinomycetes.</title>
        <authorList>
            <person name="Currrie C."/>
            <person name="Chevrette M."/>
            <person name="Carlson C."/>
            <person name="Stubbendieck R."/>
            <person name="Wendt-Pienkowski E."/>
        </authorList>
    </citation>
    <scope>NUCLEOTIDE SEQUENCE</scope>
    <source>
        <strain evidence="6">SID7499</strain>
    </source>
</reference>
<evidence type="ECO:0000256" key="2">
    <source>
        <dbReference type="ARBA" id="ARBA00006432"/>
    </source>
</evidence>
<dbReference type="InterPro" id="IPR009081">
    <property type="entry name" value="PP-bd_ACP"/>
</dbReference>
<dbReference type="InterPro" id="IPR020806">
    <property type="entry name" value="PKS_PP-bd"/>
</dbReference>
<evidence type="ECO:0000256" key="4">
    <source>
        <dbReference type="ARBA" id="ARBA00022553"/>
    </source>
</evidence>
<dbReference type="PANTHER" id="PTHR45527">
    <property type="entry name" value="NONRIBOSOMAL PEPTIDE SYNTHETASE"/>
    <property type="match status" value="1"/>
</dbReference>
<keyword evidence="3" id="KW-0596">Phosphopantetheine</keyword>
<dbReference type="GO" id="GO:0005737">
    <property type="term" value="C:cytoplasm"/>
    <property type="evidence" value="ECO:0007669"/>
    <property type="project" value="TreeGrafter"/>
</dbReference>
<dbReference type="InterPro" id="IPR006162">
    <property type="entry name" value="Ppantetheine_attach_site"/>
</dbReference>
<gene>
    <name evidence="6" type="ORF">G3M58_22980</name>
</gene>
<dbReference type="InterPro" id="IPR036736">
    <property type="entry name" value="ACP-like_sf"/>
</dbReference>
<sequence>PPAEDMAVADPHPGLETTIAEIFAGLLARPVNRDDDFFLSGGHSLAAVKAVARIRATVGVEVTVRTLFANPTVAALATAIDAGSNSPGTPVVPGGSGPVPAPPGRLSGPQHGLWILHRAGQDNGAYGVHAAIRLEGALDEADLRARFARTLAAHPVLRSVIVVHDGTPRLSAEPCADESAARAWRTTDLSA</sequence>
<proteinExistence type="inferred from homology"/>
<feature type="non-terminal residue" evidence="6">
    <location>
        <position position="191"/>
    </location>
</feature>